<dbReference type="GO" id="GO:0005737">
    <property type="term" value="C:cytoplasm"/>
    <property type="evidence" value="ECO:0007669"/>
    <property type="project" value="TreeGrafter"/>
</dbReference>
<dbReference type="GO" id="GO:0005634">
    <property type="term" value="C:nucleus"/>
    <property type="evidence" value="ECO:0007669"/>
    <property type="project" value="UniProtKB-SubCell"/>
</dbReference>
<evidence type="ECO:0000256" key="15">
    <source>
        <dbReference type="ARBA" id="ARBA00023204"/>
    </source>
</evidence>
<evidence type="ECO:0000256" key="9">
    <source>
        <dbReference type="ARBA" id="ARBA00022801"/>
    </source>
</evidence>
<dbReference type="GO" id="GO:0046872">
    <property type="term" value="F:metal ion binding"/>
    <property type="evidence" value="ECO:0007669"/>
    <property type="project" value="UniProtKB-UniRule"/>
</dbReference>
<comment type="function">
    <text evidence="19">Key enzyme involved in DNA replication and DNA repair. Involved in Okazaki fragments processing by cleaving long flaps that escape FEN1: flaps that are longer than 27 nucleotides are coated by replication protein A complex (RPA), leading to recruit DNA2 which cleaves the flap until it is too short to bind RPA and becomes a substrate for FEN1. Also involved in 5'-end resection of DNA during double-strand break (DSB) repair by mediating the cleavage of 5'-ssDNA.</text>
</comment>
<dbReference type="InterPro" id="IPR011604">
    <property type="entry name" value="PDDEXK-like_dom_sf"/>
</dbReference>
<evidence type="ECO:0000256" key="20">
    <source>
        <dbReference type="SAM" id="MobiDB-lite"/>
    </source>
</evidence>
<dbReference type="Pfam" id="PF13087">
    <property type="entry name" value="AAA_12"/>
    <property type="match status" value="1"/>
</dbReference>
<evidence type="ECO:0000256" key="7">
    <source>
        <dbReference type="ARBA" id="ARBA00022741"/>
    </source>
</evidence>
<dbReference type="GO" id="GO:0033567">
    <property type="term" value="P:DNA replication, Okazaki fragment processing"/>
    <property type="evidence" value="ECO:0007669"/>
    <property type="project" value="UniProtKB-UniRule"/>
</dbReference>
<accession>A0A8H7U758</accession>
<dbReference type="AlphaFoldDB" id="A0A8H7U758"/>
<evidence type="ECO:0000256" key="11">
    <source>
        <dbReference type="ARBA" id="ARBA00022840"/>
    </source>
</evidence>
<dbReference type="Proteomes" id="UP000654370">
    <property type="component" value="Unassembled WGS sequence"/>
</dbReference>
<evidence type="ECO:0000256" key="10">
    <source>
        <dbReference type="ARBA" id="ARBA00022806"/>
    </source>
</evidence>
<keyword evidence="13 19" id="KW-0411">Iron-sulfur</keyword>
<dbReference type="CDD" id="cd18808">
    <property type="entry name" value="SF1_C_Upf1"/>
    <property type="match status" value="1"/>
</dbReference>
<sequence length="1278" mass="142734">MSDSFRTPVQSDKKTDNDDDNGSEERTPEAWFKSPTVKTLKRRQVPLGAESSDAVGQHWFASRADARTVFERPASSISDLFETSPLRFLSSTSASTMQRQDQVTKELKIGSSFPLLKKLQLEKDSHKRPLANEILGSPSKPPNQSPLAKKQRNSPPCSQKSDDFGDDIPIEELNAILAMTSPTPVAQPVLQPISKSSRAKNYRRLLVMEVHNGGYNLEDSDTQLVEKILFLLDEKTNTEHTIKLRQDWVHTQVSCGDIVHVISYSPRAETTIIDNQSNLIIVHPDTLISSTAVSDSFTCIRKAVLRNRIRDLADFNEALVHGNILHRVFQNTILSQDFSVENLQKEIAETVASHLDQLYAIGQTDQTAILILERFIPNMQSWAATYLTSQPSSAAVVSSDRGPTYGQPGAGPVVIGVEKVLDIEEHIWSPMYGLKGMIDVSIQANIRQGSTVHTLTIPMEIKTGRKAKILAHRAQTILYTLLMHDRYDIGITTGMLFYSQTNDVLLVPPLRDEIRGLIIGRNNLATAFQDAGNLPPMIKNLQTCQRCYSVNACTIYHKSIERGTPQSSGLGKLFDEKTNHLNDLQTAFFRKWDELIQLEEGDIHKLRRGIWTTGSKEKELMGRCWSNMELMGKSDQEDEGRHLYVFQRHHQVVTTAARNSNEAAQKAKTLHSHISIGDPIVVSSEDDHINLGIGFVSKLSSTSVTVSLTRPFRGVPSRIQHQFDEKENQAFVGAADASGTDRDQTFYRIDKDEINSGMGLVRNNLLTLMLKEEDGGDIKRRRLVVDLEEPRFSTVMPHLNEGASLSLNPDQLHAAHQVLTAQDYCLILGMPGTGKTTTIAQIIRILVEQGKSILLTSYTHTAVDNVLSKVKESGIDVLRIGNPEKVSPALRDCMPNTSEKSMRELVELYESRKVVGTTCLGIGDSIFRRRRFDYCIVDEASQLTLPVCVGPLQNANVFVLVGDHYQLPPLVRSEEANKKGLTKSLFKLLSEAHPSSVVYLEHQYRMNKEIMTLSNHLIYDGRLKCGTEAVAHMTLDIPSFSGGSKGLHVFTKKNAEHGRALCSGNSCWLEQVIDPKRPVLFIDTDQIPAEESRLSATVINNTTEATLVHQVGDALRIKTCLHACKVLTQGLLKTIEMLLSMGVSETKVGVITPYRSQLRLIQQLLKGRGRVEVHTIDKYQGRDKECVVVSLVRSNANGLTGDLLKDWRRLNVALTRAKRKLIVFGSRSTLQQTALLRSFLQLVENKGWVSIYTLAKDAQWMHYVPQAPNQSPRKRSPK</sequence>
<dbReference type="SUPFAM" id="SSF52540">
    <property type="entry name" value="P-loop containing nucleoside triphosphate hydrolases"/>
    <property type="match status" value="1"/>
</dbReference>
<protein>
    <recommendedName>
        <fullName evidence="19">DNA replication ATP-dependent helicase/nuclease</fullName>
        <ecNumber evidence="19">3.1.-.-</ecNumber>
        <ecNumber evidence="19">3.6.4.12</ecNumber>
    </recommendedName>
</protein>
<dbReference type="PANTHER" id="PTHR10887">
    <property type="entry name" value="DNA2/NAM7 HELICASE FAMILY"/>
    <property type="match status" value="1"/>
</dbReference>
<reference evidence="24" key="1">
    <citation type="submission" date="2020-12" db="EMBL/GenBank/DDBJ databases">
        <title>Metabolic potential, ecology and presence of endohyphal bacteria is reflected in genomic diversity of Mucoromycotina.</title>
        <authorList>
            <person name="Muszewska A."/>
            <person name="Okrasinska A."/>
            <person name="Steczkiewicz K."/>
            <person name="Drgas O."/>
            <person name="Orlowska M."/>
            <person name="Perlinska-Lenart U."/>
            <person name="Aleksandrzak-Piekarczyk T."/>
            <person name="Szatraj K."/>
            <person name="Zielenkiewicz U."/>
            <person name="Pilsyk S."/>
            <person name="Malc E."/>
            <person name="Mieczkowski P."/>
            <person name="Kruszewska J.S."/>
            <person name="Biernat P."/>
            <person name="Pawlowska J."/>
        </authorList>
    </citation>
    <scope>NUCLEOTIDE SEQUENCE</scope>
    <source>
        <strain evidence="24">WA0000067209</strain>
    </source>
</reference>
<evidence type="ECO:0000256" key="3">
    <source>
        <dbReference type="ARBA" id="ARBA00022485"/>
    </source>
</evidence>
<dbReference type="GO" id="GO:0003677">
    <property type="term" value="F:DNA binding"/>
    <property type="evidence" value="ECO:0007669"/>
    <property type="project" value="UniProtKB-UniRule"/>
</dbReference>
<dbReference type="EC" id="3.6.4.12" evidence="19"/>
<dbReference type="Pfam" id="PF13086">
    <property type="entry name" value="AAA_11"/>
    <property type="match status" value="2"/>
</dbReference>
<dbReference type="PANTHER" id="PTHR10887:SF433">
    <property type="entry name" value="DNA REPLICATION ATP-DEPENDENT HELICASE_NUCLEASE DNA2"/>
    <property type="match status" value="1"/>
</dbReference>
<dbReference type="InterPro" id="IPR014808">
    <property type="entry name" value="DNA_replication_fac_Dna2_N"/>
</dbReference>
<dbReference type="GO" id="GO:0071932">
    <property type="term" value="P:replication fork reversal"/>
    <property type="evidence" value="ECO:0007669"/>
    <property type="project" value="TreeGrafter"/>
</dbReference>
<evidence type="ECO:0000256" key="19">
    <source>
        <dbReference type="RuleBase" id="RU367041"/>
    </source>
</evidence>
<proteinExistence type="inferred from homology"/>
<keyword evidence="9 19" id="KW-0378">Hydrolase</keyword>
<gene>
    <name evidence="24" type="ORF">INT43_004600</name>
</gene>
<evidence type="ECO:0000256" key="1">
    <source>
        <dbReference type="ARBA" id="ARBA00001966"/>
    </source>
</evidence>
<keyword evidence="19" id="KW-0158">Chromosome</keyword>
<dbReference type="InterPro" id="IPR041677">
    <property type="entry name" value="DNA2/NAM7_AAA_11"/>
</dbReference>
<evidence type="ECO:0000256" key="2">
    <source>
        <dbReference type="ARBA" id="ARBA00007913"/>
    </source>
</evidence>
<keyword evidence="12 19" id="KW-0408">Iron</keyword>
<dbReference type="InterPro" id="IPR026851">
    <property type="entry name" value="Dna2/JHS1_DEXXQ-box"/>
</dbReference>
<dbReference type="InterPro" id="IPR041679">
    <property type="entry name" value="DNA2/NAM7-like_C"/>
</dbReference>
<keyword evidence="15 19" id="KW-0234">DNA repair</keyword>
<feature type="non-terminal residue" evidence="24">
    <location>
        <position position="1"/>
    </location>
</feature>
<keyword evidence="6 19" id="KW-0479">Metal-binding</keyword>
<feature type="domain" description="DNA2/NAM7 helicase-like C-terminal" evidence="23">
    <location>
        <begin position="982"/>
        <end position="1227"/>
    </location>
</feature>
<keyword evidence="25" id="KW-1185">Reference proteome</keyword>
<keyword evidence="11 19" id="KW-0067">ATP-binding</keyword>
<dbReference type="GO" id="GO:0005524">
    <property type="term" value="F:ATP binding"/>
    <property type="evidence" value="ECO:0007669"/>
    <property type="project" value="UniProtKB-UniRule"/>
</dbReference>
<keyword evidence="14 19" id="KW-0238">DNA-binding</keyword>
<dbReference type="EC" id="3.1.-.-" evidence="19"/>
<comment type="catalytic activity">
    <reaction evidence="18 19">
        <text>ATP + H2O = ADP + phosphate + H(+)</text>
        <dbReference type="Rhea" id="RHEA:13065"/>
        <dbReference type="ChEBI" id="CHEBI:15377"/>
        <dbReference type="ChEBI" id="CHEBI:15378"/>
        <dbReference type="ChEBI" id="CHEBI:30616"/>
        <dbReference type="ChEBI" id="CHEBI:43474"/>
        <dbReference type="ChEBI" id="CHEBI:456216"/>
        <dbReference type="EC" id="3.6.4.12"/>
    </reaction>
</comment>
<dbReference type="GO" id="GO:0006281">
    <property type="term" value="P:DNA repair"/>
    <property type="evidence" value="ECO:0007669"/>
    <property type="project" value="UniProtKB-KW"/>
</dbReference>
<evidence type="ECO:0000256" key="6">
    <source>
        <dbReference type="ARBA" id="ARBA00022723"/>
    </source>
</evidence>
<organism evidence="24 25">
    <name type="scientific">Mortierella isabellina</name>
    <name type="common">Filamentous fungus</name>
    <name type="synonym">Umbelopsis isabellina</name>
    <dbReference type="NCBI Taxonomy" id="91625"/>
    <lineage>
        <taxon>Eukaryota</taxon>
        <taxon>Fungi</taxon>
        <taxon>Fungi incertae sedis</taxon>
        <taxon>Mucoromycota</taxon>
        <taxon>Mucoromycotina</taxon>
        <taxon>Umbelopsidomycetes</taxon>
        <taxon>Umbelopsidales</taxon>
        <taxon>Umbelopsidaceae</taxon>
        <taxon>Umbelopsis</taxon>
    </lineage>
</organism>
<dbReference type="EMBL" id="JAEPQZ010000015">
    <property type="protein sequence ID" value="KAG2173226.1"/>
    <property type="molecule type" value="Genomic_DNA"/>
</dbReference>
<dbReference type="InterPro" id="IPR045055">
    <property type="entry name" value="DNA2/NAM7-like"/>
</dbReference>
<dbReference type="GO" id="GO:0005694">
    <property type="term" value="C:chromosome"/>
    <property type="evidence" value="ECO:0007669"/>
    <property type="project" value="UniProtKB-SubCell"/>
</dbReference>
<keyword evidence="8 19" id="KW-0227">DNA damage</keyword>
<dbReference type="InterPro" id="IPR027417">
    <property type="entry name" value="P-loop_NTPase"/>
</dbReference>
<comment type="similarity">
    <text evidence="2 19">Belongs to the DNA2/NAM7 helicase family.</text>
</comment>
<evidence type="ECO:0000313" key="25">
    <source>
        <dbReference type="Proteomes" id="UP000654370"/>
    </source>
</evidence>
<evidence type="ECO:0000256" key="5">
    <source>
        <dbReference type="ARBA" id="ARBA00022722"/>
    </source>
</evidence>
<keyword evidence="10 19" id="KW-0347">Helicase</keyword>
<evidence type="ECO:0000256" key="13">
    <source>
        <dbReference type="ARBA" id="ARBA00023014"/>
    </source>
</evidence>
<feature type="domain" description="DNA2/NAM7 helicase helicase" evidence="22">
    <location>
        <begin position="906"/>
        <end position="974"/>
    </location>
</feature>
<dbReference type="GO" id="GO:0051539">
    <property type="term" value="F:4 iron, 4 sulfur cluster binding"/>
    <property type="evidence" value="ECO:0007669"/>
    <property type="project" value="UniProtKB-UniRule"/>
</dbReference>
<dbReference type="Gene3D" id="3.90.320.10">
    <property type="match status" value="1"/>
</dbReference>
<keyword evidence="17 19" id="KW-0511">Multifunctional enzyme</keyword>
<dbReference type="FunFam" id="3.40.50.300:FF:001170">
    <property type="entry name" value="DNA replication helicase Dna2"/>
    <property type="match status" value="1"/>
</dbReference>
<feature type="region of interest" description="Disordered" evidence="20">
    <location>
        <begin position="1"/>
        <end position="35"/>
    </location>
</feature>
<name>A0A8H7U758_MORIS</name>
<dbReference type="CDD" id="cd18041">
    <property type="entry name" value="DEXXQc_DNA2"/>
    <property type="match status" value="1"/>
</dbReference>
<feature type="compositionally biased region" description="Polar residues" evidence="20">
    <location>
        <begin position="1"/>
        <end position="10"/>
    </location>
</feature>
<feature type="domain" description="DNA replication factor Dna2 N-terminal" evidence="21">
    <location>
        <begin position="234"/>
        <end position="444"/>
    </location>
</feature>
<evidence type="ECO:0000259" key="23">
    <source>
        <dbReference type="Pfam" id="PF13087"/>
    </source>
</evidence>
<dbReference type="InterPro" id="IPR047187">
    <property type="entry name" value="SF1_C_Upf1"/>
</dbReference>
<keyword evidence="4 19" id="KW-0235">DNA replication</keyword>
<dbReference type="Pfam" id="PF08696">
    <property type="entry name" value="Dna2"/>
    <property type="match status" value="1"/>
</dbReference>
<dbReference type="Gene3D" id="3.40.50.300">
    <property type="entry name" value="P-loop containing nucleotide triphosphate hydrolases"/>
    <property type="match status" value="3"/>
</dbReference>
<feature type="domain" description="DNA2/NAM7 helicase helicase" evidence="22">
    <location>
        <begin position="807"/>
        <end position="894"/>
    </location>
</feature>
<evidence type="ECO:0000259" key="21">
    <source>
        <dbReference type="Pfam" id="PF08696"/>
    </source>
</evidence>
<evidence type="ECO:0000256" key="4">
    <source>
        <dbReference type="ARBA" id="ARBA00022705"/>
    </source>
</evidence>
<evidence type="ECO:0000256" key="12">
    <source>
        <dbReference type="ARBA" id="ARBA00023004"/>
    </source>
</evidence>
<evidence type="ECO:0000313" key="24">
    <source>
        <dbReference type="EMBL" id="KAG2173226.1"/>
    </source>
</evidence>
<dbReference type="GO" id="GO:0017108">
    <property type="term" value="F:5'-flap endonuclease activity"/>
    <property type="evidence" value="ECO:0007669"/>
    <property type="project" value="UniProtKB-UniRule"/>
</dbReference>
<evidence type="ECO:0000256" key="14">
    <source>
        <dbReference type="ARBA" id="ARBA00023125"/>
    </source>
</evidence>
<feature type="region of interest" description="Disordered" evidence="20">
    <location>
        <begin position="130"/>
        <end position="165"/>
    </location>
</feature>
<comment type="caution">
    <text evidence="24">The sequence shown here is derived from an EMBL/GenBank/DDBJ whole genome shotgun (WGS) entry which is preliminary data.</text>
</comment>
<dbReference type="GO" id="GO:0017116">
    <property type="term" value="F:single-stranded DNA helicase activity"/>
    <property type="evidence" value="ECO:0007669"/>
    <property type="project" value="UniProtKB-UniRule"/>
</dbReference>
<keyword evidence="5 19" id="KW-0540">Nuclease</keyword>
<comment type="subcellular location">
    <subcellularLocation>
        <location evidence="19">Nucleus</location>
    </subcellularLocation>
    <subcellularLocation>
        <location evidence="19">Chromosome</location>
    </subcellularLocation>
</comment>
<evidence type="ECO:0000256" key="8">
    <source>
        <dbReference type="ARBA" id="ARBA00022763"/>
    </source>
</evidence>
<keyword evidence="7 19" id="KW-0547">Nucleotide-binding</keyword>
<keyword evidence="16 19" id="KW-0539">Nucleus</keyword>
<evidence type="ECO:0000256" key="16">
    <source>
        <dbReference type="ARBA" id="ARBA00023242"/>
    </source>
</evidence>
<keyword evidence="3 19" id="KW-0004">4Fe-4S</keyword>
<dbReference type="CDD" id="cd22318">
    <property type="entry name" value="DNA2_N-like"/>
    <property type="match status" value="1"/>
</dbReference>
<evidence type="ECO:0000256" key="17">
    <source>
        <dbReference type="ARBA" id="ARBA00023268"/>
    </source>
</evidence>
<dbReference type="Gene3D" id="2.40.30.270">
    <property type="match status" value="1"/>
</dbReference>
<dbReference type="OrthoDB" id="6513042at2759"/>
<comment type="cofactor">
    <cofactor evidence="1">
        <name>[4Fe-4S] cluster</name>
        <dbReference type="ChEBI" id="CHEBI:49883"/>
    </cofactor>
</comment>
<evidence type="ECO:0000259" key="22">
    <source>
        <dbReference type="Pfam" id="PF13086"/>
    </source>
</evidence>
<evidence type="ECO:0000256" key="18">
    <source>
        <dbReference type="ARBA" id="ARBA00047995"/>
    </source>
</evidence>